<dbReference type="Proteomes" id="UP000002384">
    <property type="component" value="Chromosome"/>
</dbReference>
<evidence type="ECO:0000313" key="1">
    <source>
        <dbReference type="EMBL" id="ACK73581.1"/>
    </source>
</evidence>
<sequence>MNRYDLTSYEKTYNDFRYWEGSEETNETQRRQTWQQCRSMTDHFYDELVSRGYLVPRSDPKV</sequence>
<reference evidence="2" key="1">
    <citation type="journal article" date="2011" name="MBio">
        <title>Novel metabolic attributes of the genus Cyanothece, comprising a group of unicellular nitrogen-fixing Cyanobacteria.</title>
        <authorList>
            <person name="Bandyopadhyay A."/>
            <person name="Elvitigala T."/>
            <person name="Welsh E."/>
            <person name="Stockel J."/>
            <person name="Liberton M."/>
            <person name="Min H."/>
            <person name="Sherman L.A."/>
            <person name="Pakrasi H.B."/>
        </authorList>
    </citation>
    <scope>NUCLEOTIDE SEQUENCE [LARGE SCALE GENOMIC DNA]</scope>
    <source>
        <strain evidence="2">PCC 7424</strain>
    </source>
</reference>
<dbReference type="HOGENOM" id="CLU_2896568_0_0_3"/>
<gene>
    <name evidence="1" type="ordered locus">PCC7424_5233</name>
</gene>
<dbReference type="AlphaFoldDB" id="B7KI94"/>
<dbReference type="EMBL" id="CP001291">
    <property type="protein sequence ID" value="ACK73581.1"/>
    <property type="molecule type" value="Genomic_DNA"/>
</dbReference>
<proteinExistence type="predicted"/>
<dbReference type="eggNOG" id="ENOG5030ZY4">
    <property type="taxonomic scope" value="Bacteria"/>
</dbReference>
<evidence type="ECO:0000313" key="2">
    <source>
        <dbReference type="Proteomes" id="UP000002384"/>
    </source>
</evidence>
<keyword evidence="2" id="KW-1185">Reference proteome</keyword>
<name>B7KI94_GLOC7</name>
<dbReference type="RefSeq" id="WP_015957159.1">
    <property type="nucleotide sequence ID" value="NC_011729.1"/>
</dbReference>
<organism evidence="1 2">
    <name type="scientific">Gloeothece citriformis (strain PCC 7424)</name>
    <name type="common">Cyanothece sp. (strain PCC 7424)</name>
    <dbReference type="NCBI Taxonomy" id="65393"/>
    <lineage>
        <taxon>Bacteria</taxon>
        <taxon>Bacillati</taxon>
        <taxon>Cyanobacteriota</taxon>
        <taxon>Cyanophyceae</taxon>
        <taxon>Oscillatoriophycideae</taxon>
        <taxon>Chroococcales</taxon>
        <taxon>Aphanothecaceae</taxon>
        <taxon>Gloeothece</taxon>
        <taxon>Gloeothece citriformis</taxon>
    </lineage>
</organism>
<protein>
    <submittedName>
        <fullName evidence="1">Uncharacterized protein</fullName>
    </submittedName>
</protein>
<accession>B7KI94</accession>
<dbReference type="OrthoDB" id="428092at2"/>
<dbReference type="KEGG" id="cyc:PCC7424_5233"/>